<keyword evidence="5" id="KW-0482">Metalloprotease</keyword>
<reference evidence="5 6" key="1">
    <citation type="journal article" date="2018" name="Biodegradation">
        <title>1,4-Dioxane degradation characteristics of Rhodococcus aetherivorans JCM 14343.</title>
        <authorList>
            <person name="Inoue D."/>
            <person name="Tsunoda T."/>
            <person name="Yamamoto N."/>
            <person name="Ike M."/>
            <person name="Sei K."/>
        </authorList>
    </citation>
    <scope>NUCLEOTIDE SEQUENCE [LARGE SCALE GENOMIC DNA]</scope>
    <source>
        <strain evidence="5 6">JCM 14343</strain>
    </source>
</reference>
<organism evidence="5 6">
    <name type="scientific">Rhodococcus aetherivorans</name>
    <dbReference type="NCBI Taxonomy" id="191292"/>
    <lineage>
        <taxon>Bacteria</taxon>
        <taxon>Bacillati</taxon>
        <taxon>Actinomycetota</taxon>
        <taxon>Actinomycetes</taxon>
        <taxon>Mycobacteriales</taxon>
        <taxon>Nocardiaceae</taxon>
        <taxon>Rhodococcus</taxon>
    </lineage>
</organism>
<dbReference type="Pfam" id="PF04228">
    <property type="entry name" value="Zn_peptidase"/>
    <property type="match status" value="1"/>
</dbReference>
<evidence type="ECO:0000313" key="5">
    <source>
        <dbReference type="EMBL" id="GES37478.1"/>
    </source>
</evidence>
<evidence type="ECO:0000313" key="6">
    <source>
        <dbReference type="Proteomes" id="UP000325466"/>
    </source>
</evidence>
<keyword evidence="6" id="KW-1185">Reference proteome</keyword>
<evidence type="ECO:0000256" key="1">
    <source>
        <dbReference type="ARBA" id="ARBA00004167"/>
    </source>
</evidence>
<dbReference type="EMBL" id="BLAH01000086">
    <property type="protein sequence ID" value="GES37478.1"/>
    <property type="molecule type" value="Genomic_DNA"/>
</dbReference>
<keyword evidence="5" id="KW-0645">Protease</keyword>
<dbReference type="InterPro" id="IPR007343">
    <property type="entry name" value="Uncharacterised_pept_Zn_put"/>
</dbReference>
<protein>
    <submittedName>
        <fullName evidence="5">YpfJ protein, zinc metalloprotease superfamily</fullName>
    </submittedName>
</protein>
<comment type="subcellular location">
    <subcellularLocation>
        <location evidence="1">Membrane</location>
        <topology evidence="1">Single-pass membrane protein</topology>
    </subcellularLocation>
</comment>
<proteinExistence type="predicted"/>
<accession>A0ABQ0YLT5</accession>
<keyword evidence="4" id="KW-0472">Membrane</keyword>
<gene>
    <name evidence="5" type="ORF">RAJCM14343_2732</name>
</gene>
<name>A0ABQ0YLT5_9NOCA</name>
<evidence type="ECO:0000256" key="2">
    <source>
        <dbReference type="ARBA" id="ARBA00022692"/>
    </source>
</evidence>
<dbReference type="GO" id="GO:0008237">
    <property type="term" value="F:metallopeptidase activity"/>
    <property type="evidence" value="ECO:0007669"/>
    <property type="project" value="UniProtKB-KW"/>
</dbReference>
<keyword evidence="3" id="KW-1133">Transmembrane helix</keyword>
<dbReference type="PANTHER" id="PTHR30168:SF0">
    <property type="entry name" value="INNER MEMBRANE PROTEIN"/>
    <property type="match status" value="1"/>
</dbReference>
<keyword evidence="2" id="KW-0812">Transmembrane</keyword>
<dbReference type="Proteomes" id="UP000325466">
    <property type="component" value="Unassembled WGS sequence"/>
</dbReference>
<evidence type="ECO:0000256" key="4">
    <source>
        <dbReference type="ARBA" id="ARBA00023136"/>
    </source>
</evidence>
<keyword evidence="5" id="KW-0378">Hydrolase</keyword>
<dbReference type="PANTHER" id="PTHR30168">
    <property type="entry name" value="PUTATIVE MEMBRANE PROTEIN YPFJ"/>
    <property type="match status" value="1"/>
</dbReference>
<comment type="caution">
    <text evidence="5">The sequence shown here is derived from an EMBL/GenBank/DDBJ whole genome shotgun (WGS) entry which is preliminary data.</text>
</comment>
<evidence type="ECO:0000256" key="3">
    <source>
        <dbReference type="ARBA" id="ARBA00022989"/>
    </source>
</evidence>
<sequence>MDPHAESSSPGVLMPRSISRTIRFAAVAVAAVVPALGAVAPAAAEDESALQQLSPTAECPFAAGSTGQYTTDAMGPYVQCFLPSIESWIDATYQDMPHPTAYYSVAAGKSGEAAPGCAYDENSLMYCAADRSLYIGEKAAMDLVNGYGEIAIAAVLSHEVTHHFQTMLALPEPDPAEPNSAIPYENQADCGSGAFVAYSERDLGVTVEQTDLASLGRAFAAVGEDKGPERTHGTAEQRIQAFDTGYLSPSPTPLLSCVDYIPEAPIAYIG</sequence>